<evidence type="ECO:0000256" key="1">
    <source>
        <dbReference type="ARBA" id="ARBA00006194"/>
    </source>
</evidence>
<dbReference type="SUPFAM" id="SSF53137">
    <property type="entry name" value="Translational machinery components"/>
    <property type="match status" value="1"/>
</dbReference>
<dbReference type="InterPro" id="IPR036967">
    <property type="entry name" value="Ribosomal_uS11_sf"/>
</dbReference>
<reference evidence="10" key="2">
    <citation type="submission" date="2020-09" db="EMBL/GenBank/DDBJ databases">
        <authorList>
            <person name="Sun Q."/>
            <person name="Kim S."/>
        </authorList>
    </citation>
    <scope>NUCLEOTIDE SEQUENCE</scope>
    <source>
        <strain evidence="10">KCTC 12870</strain>
    </source>
</reference>
<evidence type="ECO:0000256" key="9">
    <source>
        <dbReference type="SAM" id="MobiDB-lite"/>
    </source>
</evidence>
<dbReference type="InterPro" id="IPR019981">
    <property type="entry name" value="Ribosomal_uS11_bac-type"/>
</dbReference>
<evidence type="ECO:0000256" key="7">
    <source>
        <dbReference type="HAMAP-Rule" id="MF_01310"/>
    </source>
</evidence>
<keyword evidence="5 7" id="KW-0687">Ribonucleoprotein</keyword>
<evidence type="ECO:0000256" key="6">
    <source>
        <dbReference type="ARBA" id="ARBA00035160"/>
    </source>
</evidence>
<keyword evidence="3 7" id="KW-0694">RNA-binding</keyword>
<keyword evidence="4 7" id="KW-0689">Ribosomal protein</keyword>
<dbReference type="EMBL" id="BMXG01000020">
    <property type="protein sequence ID" value="GHC08935.1"/>
    <property type="molecule type" value="Genomic_DNA"/>
</dbReference>
<dbReference type="PROSITE" id="PS00054">
    <property type="entry name" value="RIBOSOMAL_S11"/>
    <property type="match status" value="1"/>
</dbReference>
<evidence type="ECO:0000313" key="11">
    <source>
        <dbReference type="Proteomes" id="UP000642829"/>
    </source>
</evidence>
<dbReference type="HAMAP" id="MF_01310">
    <property type="entry name" value="Ribosomal_uS11"/>
    <property type="match status" value="1"/>
</dbReference>
<dbReference type="NCBIfam" id="TIGR03632">
    <property type="entry name" value="uS11_bact"/>
    <property type="match status" value="1"/>
</dbReference>
<gene>
    <name evidence="7" type="primary">rpsK</name>
    <name evidence="10" type="ORF">GCM10007047_27730</name>
</gene>
<comment type="caution">
    <text evidence="10">The sequence shown here is derived from an EMBL/GenBank/DDBJ whole genome shotgun (WGS) entry which is preliminary data.</text>
</comment>
<protein>
    <recommendedName>
        <fullName evidence="6 7">Small ribosomal subunit protein uS11</fullName>
    </recommendedName>
</protein>
<dbReference type="GO" id="GO:0019843">
    <property type="term" value="F:rRNA binding"/>
    <property type="evidence" value="ECO:0007669"/>
    <property type="project" value="UniProtKB-UniRule"/>
</dbReference>
<evidence type="ECO:0000313" key="10">
    <source>
        <dbReference type="EMBL" id="GHC08935.1"/>
    </source>
</evidence>
<comment type="function">
    <text evidence="7">Located on the platform of the 30S subunit, it bridges several disparate RNA helices of the 16S rRNA. Forms part of the Shine-Dalgarno cleft in the 70S ribosome.</text>
</comment>
<dbReference type="GO" id="GO:0005840">
    <property type="term" value="C:ribosome"/>
    <property type="evidence" value="ECO:0007669"/>
    <property type="project" value="UniProtKB-KW"/>
</dbReference>
<evidence type="ECO:0000256" key="8">
    <source>
        <dbReference type="RuleBase" id="RU003629"/>
    </source>
</evidence>
<dbReference type="AlphaFoldDB" id="A0A8J3GF60"/>
<evidence type="ECO:0000256" key="3">
    <source>
        <dbReference type="ARBA" id="ARBA00022884"/>
    </source>
</evidence>
<dbReference type="Proteomes" id="UP000642829">
    <property type="component" value="Unassembled WGS sequence"/>
</dbReference>
<dbReference type="NCBIfam" id="NF003698">
    <property type="entry name" value="PRK05309.1"/>
    <property type="match status" value="1"/>
</dbReference>
<dbReference type="PANTHER" id="PTHR11759">
    <property type="entry name" value="40S RIBOSOMAL PROTEIN S14/30S RIBOSOMAL PROTEIN S11"/>
    <property type="match status" value="1"/>
</dbReference>
<dbReference type="Pfam" id="PF00411">
    <property type="entry name" value="Ribosomal_S11"/>
    <property type="match status" value="1"/>
</dbReference>
<accession>A0A8J3GF60</accession>
<comment type="subunit">
    <text evidence="7">Part of the 30S ribosomal subunit. Interacts with proteins S7 and S18. Binds to IF-3.</text>
</comment>
<sequence>MSEEEQKQAAEAVAATQEVAEVKPVDAEAPAEGEEKKSGQPSAKDLLTEDLGIGKIRKAKGSKNIHSGVVHILATFNNTKVTFTDTNGNVISWSSAGKMNFRGSRKSTAYAAQVVTQDAGKVALSHGLKEVTVKVKGPGMGRDSAIRALQSLGLVVTGITDVTPVPHNGCRPPKRRRV</sequence>
<keyword evidence="11" id="KW-1185">Reference proteome</keyword>
<dbReference type="RefSeq" id="WP_189516258.1">
    <property type="nucleotide sequence ID" value="NZ_BMXG01000020.1"/>
</dbReference>
<dbReference type="GO" id="GO:0003735">
    <property type="term" value="F:structural constituent of ribosome"/>
    <property type="evidence" value="ECO:0007669"/>
    <property type="project" value="InterPro"/>
</dbReference>
<name>A0A8J3GF60_9BACT</name>
<dbReference type="InterPro" id="IPR018102">
    <property type="entry name" value="Ribosomal_uS11_CS"/>
</dbReference>
<feature type="region of interest" description="Disordered" evidence="9">
    <location>
        <begin position="1"/>
        <end position="46"/>
    </location>
</feature>
<feature type="compositionally biased region" description="Low complexity" evidence="9">
    <location>
        <begin position="9"/>
        <end position="19"/>
    </location>
</feature>
<dbReference type="GO" id="GO:1990904">
    <property type="term" value="C:ribonucleoprotein complex"/>
    <property type="evidence" value="ECO:0007669"/>
    <property type="project" value="UniProtKB-KW"/>
</dbReference>
<dbReference type="GO" id="GO:0006412">
    <property type="term" value="P:translation"/>
    <property type="evidence" value="ECO:0007669"/>
    <property type="project" value="UniProtKB-UniRule"/>
</dbReference>
<keyword evidence="2 7" id="KW-0699">rRNA-binding</keyword>
<evidence type="ECO:0000256" key="2">
    <source>
        <dbReference type="ARBA" id="ARBA00022730"/>
    </source>
</evidence>
<dbReference type="InterPro" id="IPR001971">
    <property type="entry name" value="Ribosomal_uS11"/>
</dbReference>
<proteinExistence type="inferred from homology"/>
<comment type="similarity">
    <text evidence="1 7 8">Belongs to the universal ribosomal protein uS11 family.</text>
</comment>
<dbReference type="Gene3D" id="3.30.420.80">
    <property type="entry name" value="Ribosomal protein S11"/>
    <property type="match status" value="1"/>
</dbReference>
<evidence type="ECO:0000256" key="4">
    <source>
        <dbReference type="ARBA" id="ARBA00022980"/>
    </source>
</evidence>
<organism evidence="10 11">
    <name type="scientific">Cerasicoccus arenae</name>
    <dbReference type="NCBI Taxonomy" id="424488"/>
    <lineage>
        <taxon>Bacteria</taxon>
        <taxon>Pseudomonadati</taxon>
        <taxon>Verrucomicrobiota</taxon>
        <taxon>Opitutia</taxon>
        <taxon>Puniceicoccales</taxon>
        <taxon>Cerasicoccaceae</taxon>
        <taxon>Cerasicoccus</taxon>
    </lineage>
</organism>
<evidence type="ECO:0000256" key="5">
    <source>
        <dbReference type="ARBA" id="ARBA00023274"/>
    </source>
</evidence>
<reference evidence="10" key="1">
    <citation type="journal article" date="2014" name="Int. J. Syst. Evol. Microbiol.">
        <title>Complete genome sequence of Corynebacterium casei LMG S-19264T (=DSM 44701T), isolated from a smear-ripened cheese.</title>
        <authorList>
            <consortium name="US DOE Joint Genome Institute (JGI-PGF)"/>
            <person name="Walter F."/>
            <person name="Albersmeier A."/>
            <person name="Kalinowski J."/>
            <person name="Ruckert C."/>
        </authorList>
    </citation>
    <scope>NUCLEOTIDE SEQUENCE</scope>
    <source>
        <strain evidence="10">KCTC 12870</strain>
    </source>
</reference>